<sequence>MKEVKKKVTKQDIEIKKGTVEVDVFIVDGQPKILNPIPVFERIDKFLTHINCTRCGKEFEKEYEHSKRCSACIIADTLEKYNKFPLIEWDGKTPLCLYDDEVFFFDYSEIEEYCDDNEVEMSELMLVECVKSTFNTIDIEQISQDVVHEDWDPSNELETKLYEFNDFLQNHSTNTWFPGDRRVTLQKEKEVRND</sequence>
<reference evidence="1 2" key="1">
    <citation type="submission" date="2019-04" db="EMBL/GenBank/DDBJ databases">
        <title>Sphingobacterium olei sp. nov., isolated from oil-contaminated soil.</title>
        <authorList>
            <person name="Liu B."/>
        </authorList>
    </citation>
    <scope>NUCLEOTIDE SEQUENCE [LARGE SCALE GENOMIC DNA]</scope>
    <source>
        <strain evidence="1 2">Y3L14</strain>
    </source>
</reference>
<dbReference type="EMBL" id="SUKA01000005">
    <property type="protein sequence ID" value="TJY63804.1"/>
    <property type="molecule type" value="Genomic_DNA"/>
</dbReference>
<dbReference type="OrthoDB" id="710867at2"/>
<comment type="caution">
    <text evidence="1">The sequence shown here is derived from an EMBL/GenBank/DDBJ whole genome shotgun (WGS) entry which is preliminary data.</text>
</comment>
<evidence type="ECO:0000313" key="1">
    <source>
        <dbReference type="EMBL" id="TJY63804.1"/>
    </source>
</evidence>
<dbReference type="RefSeq" id="WP_136821796.1">
    <property type="nucleotide sequence ID" value="NZ_BMJX01000005.1"/>
</dbReference>
<organism evidence="1 2">
    <name type="scientific">Sphingobacterium alkalisoli</name>
    <dbReference type="NCBI Taxonomy" id="1874115"/>
    <lineage>
        <taxon>Bacteria</taxon>
        <taxon>Pseudomonadati</taxon>
        <taxon>Bacteroidota</taxon>
        <taxon>Sphingobacteriia</taxon>
        <taxon>Sphingobacteriales</taxon>
        <taxon>Sphingobacteriaceae</taxon>
        <taxon>Sphingobacterium</taxon>
    </lineage>
</organism>
<evidence type="ECO:0000313" key="2">
    <source>
        <dbReference type="Proteomes" id="UP000309872"/>
    </source>
</evidence>
<gene>
    <name evidence="1" type="ORF">FAZ19_16180</name>
</gene>
<dbReference type="AlphaFoldDB" id="A0A4U0GYM0"/>
<proteinExistence type="predicted"/>
<keyword evidence="2" id="KW-1185">Reference proteome</keyword>
<accession>A0A4U0GYM0</accession>
<protein>
    <submittedName>
        <fullName evidence="1">Uncharacterized protein</fullName>
    </submittedName>
</protein>
<name>A0A4U0GYM0_9SPHI</name>
<dbReference type="Proteomes" id="UP000309872">
    <property type="component" value="Unassembled WGS sequence"/>
</dbReference>